<dbReference type="AlphaFoldDB" id="A0AA88A949"/>
<evidence type="ECO:0000256" key="1">
    <source>
        <dbReference type="SAM" id="MobiDB-lite"/>
    </source>
</evidence>
<name>A0AA88A949_FICCA</name>
<gene>
    <name evidence="2" type="ORF">TIFTF001_008729</name>
</gene>
<comment type="caution">
    <text evidence="2">The sequence shown here is derived from an EMBL/GenBank/DDBJ whole genome shotgun (WGS) entry which is preliminary data.</text>
</comment>
<sequence length="80" mass="8673">MEATRRSSPPARCRRRVSRAPIGPVDSSRNPRRPALCSHGFSCEPFSAKPRTRAHAPSPRANELADSAPPTLWATIVPGT</sequence>
<accession>A0AA88A949</accession>
<dbReference type="Proteomes" id="UP001187192">
    <property type="component" value="Unassembled WGS sequence"/>
</dbReference>
<evidence type="ECO:0000313" key="3">
    <source>
        <dbReference type="Proteomes" id="UP001187192"/>
    </source>
</evidence>
<organism evidence="2 3">
    <name type="scientific">Ficus carica</name>
    <name type="common">Common fig</name>
    <dbReference type="NCBI Taxonomy" id="3494"/>
    <lineage>
        <taxon>Eukaryota</taxon>
        <taxon>Viridiplantae</taxon>
        <taxon>Streptophyta</taxon>
        <taxon>Embryophyta</taxon>
        <taxon>Tracheophyta</taxon>
        <taxon>Spermatophyta</taxon>
        <taxon>Magnoliopsida</taxon>
        <taxon>eudicotyledons</taxon>
        <taxon>Gunneridae</taxon>
        <taxon>Pentapetalae</taxon>
        <taxon>rosids</taxon>
        <taxon>fabids</taxon>
        <taxon>Rosales</taxon>
        <taxon>Moraceae</taxon>
        <taxon>Ficeae</taxon>
        <taxon>Ficus</taxon>
    </lineage>
</organism>
<proteinExistence type="predicted"/>
<protein>
    <submittedName>
        <fullName evidence="2">Uncharacterized protein</fullName>
    </submittedName>
</protein>
<keyword evidence="3" id="KW-1185">Reference proteome</keyword>
<evidence type="ECO:0000313" key="2">
    <source>
        <dbReference type="EMBL" id="GMN39496.1"/>
    </source>
</evidence>
<reference evidence="2" key="1">
    <citation type="submission" date="2023-07" db="EMBL/GenBank/DDBJ databases">
        <title>draft genome sequence of fig (Ficus carica).</title>
        <authorList>
            <person name="Takahashi T."/>
            <person name="Nishimura K."/>
        </authorList>
    </citation>
    <scope>NUCLEOTIDE SEQUENCE</scope>
</reference>
<feature type="region of interest" description="Disordered" evidence="1">
    <location>
        <begin position="1"/>
        <end position="80"/>
    </location>
</feature>
<dbReference type="EMBL" id="BTGU01000009">
    <property type="protein sequence ID" value="GMN39496.1"/>
    <property type="molecule type" value="Genomic_DNA"/>
</dbReference>